<gene>
    <name evidence="1" type="ORF">ABUH87_10575</name>
</gene>
<evidence type="ECO:0000313" key="2">
    <source>
        <dbReference type="Proteomes" id="UP001556118"/>
    </source>
</evidence>
<comment type="caution">
    <text evidence="1">The sequence shown here is derived from an EMBL/GenBank/DDBJ whole genome shotgun (WGS) entry which is preliminary data.</text>
</comment>
<dbReference type="Proteomes" id="UP001556118">
    <property type="component" value="Unassembled WGS sequence"/>
</dbReference>
<protein>
    <submittedName>
        <fullName evidence="1">Uncharacterized protein</fullName>
    </submittedName>
</protein>
<evidence type="ECO:0000313" key="1">
    <source>
        <dbReference type="EMBL" id="MEW9855604.1"/>
    </source>
</evidence>
<organism evidence="1 2">
    <name type="scientific">Novosphingobium rhizovicinum</name>
    <dbReference type="NCBI Taxonomy" id="3228928"/>
    <lineage>
        <taxon>Bacteria</taxon>
        <taxon>Pseudomonadati</taxon>
        <taxon>Pseudomonadota</taxon>
        <taxon>Alphaproteobacteria</taxon>
        <taxon>Sphingomonadales</taxon>
        <taxon>Sphingomonadaceae</taxon>
        <taxon>Novosphingobium</taxon>
    </lineage>
</organism>
<keyword evidence="2" id="KW-1185">Reference proteome</keyword>
<proteinExistence type="predicted"/>
<reference evidence="1 2" key="1">
    <citation type="submission" date="2024-06" db="EMBL/GenBank/DDBJ databases">
        <title>Novosphingobium rhizovicinus M1R2S20.</title>
        <authorList>
            <person name="Sun J.-Q."/>
        </authorList>
    </citation>
    <scope>NUCLEOTIDE SEQUENCE [LARGE SCALE GENOMIC DNA]</scope>
    <source>
        <strain evidence="1 2">M1R2S20</strain>
    </source>
</reference>
<dbReference type="EMBL" id="JBFNXR010000034">
    <property type="protein sequence ID" value="MEW9855604.1"/>
    <property type="molecule type" value="Genomic_DNA"/>
</dbReference>
<name>A0ABV3RBY6_9SPHN</name>
<dbReference type="RefSeq" id="WP_367773352.1">
    <property type="nucleotide sequence ID" value="NZ_JBFNXR010000034.1"/>
</dbReference>
<accession>A0ABV3RBY6</accession>
<sequence>MNERTTRSTVTFRAAFKLPEFDETQLAGTYDIDTIEQGIQGNERTVYIRTATLFYLRRIGQTSVVTVDPKALLGALEADALHCL</sequence>